<dbReference type="InterPro" id="IPR044756">
    <property type="entry name" value="DHX15_DEXHc"/>
</dbReference>
<evidence type="ECO:0000256" key="2">
    <source>
        <dbReference type="ARBA" id="ARBA00022664"/>
    </source>
</evidence>
<keyword evidence="2" id="KW-0507">mRNA processing</keyword>
<evidence type="ECO:0000256" key="7">
    <source>
        <dbReference type="ARBA" id="ARBA00023187"/>
    </source>
</evidence>
<dbReference type="InterPro" id="IPR014001">
    <property type="entry name" value="Helicase_ATP-bd"/>
</dbReference>
<dbReference type="STRING" id="1095629.A0A0C9WRD9"/>
<dbReference type="PROSITE" id="PS00690">
    <property type="entry name" value="DEAH_ATP_HELICASE"/>
    <property type="match status" value="1"/>
</dbReference>
<dbReference type="Gene3D" id="1.20.120.1080">
    <property type="match status" value="1"/>
</dbReference>
<evidence type="ECO:0000256" key="8">
    <source>
        <dbReference type="ARBA" id="ARBA00024333"/>
    </source>
</evidence>
<dbReference type="HOGENOM" id="CLU_001832_5_11_1"/>
<keyword evidence="14" id="KW-1185">Reference proteome</keyword>
<dbReference type="SMART" id="SM00490">
    <property type="entry name" value="HELICc"/>
    <property type="match status" value="1"/>
</dbReference>
<evidence type="ECO:0000256" key="6">
    <source>
        <dbReference type="ARBA" id="ARBA00022840"/>
    </source>
</evidence>
<dbReference type="InterPro" id="IPR001650">
    <property type="entry name" value="Helicase_C-like"/>
</dbReference>
<feature type="domain" description="Helicase C-terminal" evidence="12">
    <location>
        <begin position="281"/>
        <end position="473"/>
    </location>
</feature>
<accession>A0A0C9WRD9</accession>
<dbReference type="InterPro" id="IPR011709">
    <property type="entry name" value="DEAD-box_helicase_OB_fold"/>
</dbReference>
<dbReference type="CDD" id="cd18791">
    <property type="entry name" value="SF2_C_RHA"/>
    <property type="match status" value="1"/>
</dbReference>
<gene>
    <name evidence="13" type="ORF">K443DRAFT_7159</name>
</gene>
<comment type="similarity">
    <text evidence="8">Belongs to the DEAD box helicase family. DEAH subfamily. DDX15/PRP43 sub-subfamily.</text>
</comment>
<sequence>MAGSDPKDNPYLAHHYNGRKGAGPSTPSPSIKEPLSGFRPRKVTGEQVRKALNGDINPFTKQRHTPQYRKILEARKKLPVYAQMDEFLKIFSENQVIVVVGETGSGKTTQIPQFVVYSDLPHTKGKLVACTQPRRVAAMSVAKRVADEMDIQLGRHVGYSIRFEDMTEPGTTFLKYMTDGMLLREAMKDPSLERYSTIILDEAHERTVATDVLMGLLKGVAKRRSDLKIIVMSATLDALKFQNYFSLRSGVSTPLFKVPGRTYPVEVIYTQEPEPDYVEAAIRTVLMIHRAEEEGDVLVFLTGEKEIEDACRKIRLDAEDLINQDSESVGPLVCIPLYSSLPPQQQQRIFDAPPAARSTGGPRGRKVVVSTNIAETSLTIDRIVYVVDPGFSKQKGYIPRIRAESLLVSRISKASAQQRAGRAGRTRPGKCFRLYTEKDFMSEMEEQTCPEILASNLTITVLELVKLGIKDLVRFDYVDAPAPEALTRAIELLYYLGALDNGNLTALGATMAEFPIDPQLSKLLIVSPEFKCSNEMLTITAMMSVPNVWFRPYDQKQQADAAKALLTLPDGDHLTLLNVYNQYKRNIHDKNWTWTHFLSHRALQQAGNVRAQLQRTMERFNIDLLSLSDEKELYTNIRQTLVCGFFMQVAHKGEKGNYLTVKDNQIVVLHPSCGLKPQPKWVLFNEFVLTTGPFIRTVSEVKPEWLLEYAGGYFDISTFPKGETKRALQRIINKKASKSSARVDSGKDDRKAKKKKNKGMKTKVSNKKKV</sequence>
<dbReference type="GO" id="GO:0008380">
    <property type="term" value="P:RNA splicing"/>
    <property type="evidence" value="ECO:0007669"/>
    <property type="project" value="UniProtKB-KW"/>
</dbReference>
<evidence type="ECO:0000259" key="12">
    <source>
        <dbReference type="PROSITE" id="PS51194"/>
    </source>
</evidence>
<feature type="region of interest" description="Disordered" evidence="10">
    <location>
        <begin position="736"/>
        <end position="770"/>
    </location>
</feature>
<dbReference type="EC" id="3.6.4.13" evidence="1"/>
<keyword evidence="3" id="KW-0547">Nucleotide-binding</keyword>
<dbReference type="InterPro" id="IPR027417">
    <property type="entry name" value="P-loop_NTPase"/>
</dbReference>
<dbReference type="SMART" id="SM00847">
    <property type="entry name" value="HA2"/>
    <property type="match status" value="1"/>
</dbReference>
<name>A0A0C9WRD9_9AGAR</name>
<comment type="catalytic activity">
    <reaction evidence="9">
        <text>ATP + H2O = ADP + phosphate + H(+)</text>
        <dbReference type="Rhea" id="RHEA:13065"/>
        <dbReference type="ChEBI" id="CHEBI:15377"/>
        <dbReference type="ChEBI" id="CHEBI:15378"/>
        <dbReference type="ChEBI" id="CHEBI:30616"/>
        <dbReference type="ChEBI" id="CHEBI:43474"/>
        <dbReference type="ChEBI" id="CHEBI:456216"/>
        <dbReference type="EC" id="3.6.4.13"/>
    </reaction>
</comment>
<dbReference type="GO" id="GO:0005681">
    <property type="term" value="C:spliceosomal complex"/>
    <property type="evidence" value="ECO:0007669"/>
    <property type="project" value="UniProtKB-ARBA"/>
</dbReference>
<dbReference type="PROSITE" id="PS51194">
    <property type="entry name" value="HELICASE_CTER"/>
    <property type="match status" value="1"/>
</dbReference>
<evidence type="ECO:0000313" key="14">
    <source>
        <dbReference type="Proteomes" id="UP000054477"/>
    </source>
</evidence>
<feature type="domain" description="Helicase ATP-binding" evidence="11">
    <location>
        <begin position="88"/>
        <end position="254"/>
    </location>
</feature>
<keyword evidence="7" id="KW-0508">mRNA splicing</keyword>
<evidence type="ECO:0000256" key="1">
    <source>
        <dbReference type="ARBA" id="ARBA00012552"/>
    </source>
</evidence>
<dbReference type="PANTHER" id="PTHR18934:SF109">
    <property type="entry name" value="ATP-DEPENDENT RNA HELICASE DHX15 HOMOLOG"/>
    <property type="match status" value="1"/>
</dbReference>
<keyword evidence="6" id="KW-0067">ATP-binding</keyword>
<feature type="region of interest" description="Disordered" evidence="10">
    <location>
        <begin position="1"/>
        <end position="38"/>
    </location>
</feature>
<dbReference type="GO" id="GO:0003723">
    <property type="term" value="F:RNA binding"/>
    <property type="evidence" value="ECO:0007669"/>
    <property type="project" value="TreeGrafter"/>
</dbReference>
<dbReference type="GO" id="GO:0005524">
    <property type="term" value="F:ATP binding"/>
    <property type="evidence" value="ECO:0007669"/>
    <property type="project" value="UniProtKB-KW"/>
</dbReference>
<reference evidence="14" key="2">
    <citation type="submission" date="2015-01" db="EMBL/GenBank/DDBJ databases">
        <title>Evolutionary Origins and Diversification of the Mycorrhizal Mutualists.</title>
        <authorList>
            <consortium name="DOE Joint Genome Institute"/>
            <consortium name="Mycorrhizal Genomics Consortium"/>
            <person name="Kohler A."/>
            <person name="Kuo A."/>
            <person name="Nagy L.G."/>
            <person name="Floudas D."/>
            <person name="Copeland A."/>
            <person name="Barry K.W."/>
            <person name="Cichocki N."/>
            <person name="Veneault-Fourrey C."/>
            <person name="LaButti K."/>
            <person name="Lindquist E.A."/>
            <person name="Lipzen A."/>
            <person name="Lundell T."/>
            <person name="Morin E."/>
            <person name="Murat C."/>
            <person name="Riley R."/>
            <person name="Ohm R."/>
            <person name="Sun H."/>
            <person name="Tunlid A."/>
            <person name="Henrissat B."/>
            <person name="Grigoriev I.V."/>
            <person name="Hibbett D.S."/>
            <person name="Martin F."/>
        </authorList>
    </citation>
    <scope>NUCLEOTIDE SEQUENCE [LARGE SCALE GENOMIC DNA]</scope>
    <source>
        <strain evidence="14">LaAM-08-1</strain>
    </source>
</reference>
<dbReference type="GO" id="GO:0016787">
    <property type="term" value="F:hydrolase activity"/>
    <property type="evidence" value="ECO:0007669"/>
    <property type="project" value="UniProtKB-KW"/>
</dbReference>
<dbReference type="SMART" id="SM00487">
    <property type="entry name" value="DEXDc"/>
    <property type="match status" value="1"/>
</dbReference>
<dbReference type="CDD" id="cd17973">
    <property type="entry name" value="DEXHc_DHX15"/>
    <property type="match status" value="1"/>
</dbReference>
<proteinExistence type="inferred from homology"/>
<dbReference type="InterPro" id="IPR002464">
    <property type="entry name" value="DNA/RNA_helicase_DEAH_CS"/>
</dbReference>
<dbReference type="GO" id="GO:0003724">
    <property type="term" value="F:RNA helicase activity"/>
    <property type="evidence" value="ECO:0007669"/>
    <property type="project" value="UniProtKB-EC"/>
</dbReference>
<dbReference type="Gene3D" id="3.40.50.300">
    <property type="entry name" value="P-loop containing nucleotide triphosphate hydrolases"/>
    <property type="match status" value="2"/>
</dbReference>
<dbReference type="GO" id="GO:0006397">
    <property type="term" value="P:mRNA processing"/>
    <property type="evidence" value="ECO:0007669"/>
    <property type="project" value="UniProtKB-KW"/>
</dbReference>
<dbReference type="FunFam" id="3.40.50.300:FF:000007">
    <property type="entry name" value="Pre-mRNA-splicing factor ATP-dependent RNA helicase"/>
    <property type="match status" value="1"/>
</dbReference>
<dbReference type="Pfam" id="PF00271">
    <property type="entry name" value="Helicase_C"/>
    <property type="match status" value="1"/>
</dbReference>
<protein>
    <recommendedName>
        <fullName evidence="1">RNA helicase</fullName>
        <ecNumber evidence="1">3.6.4.13</ecNumber>
    </recommendedName>
</protein>
<reference evidence="13 14" key="1">
    <citation type="submission" date="2014-04" db="EMBL/GenBank/DDBJ databases">
        <authorList>
            <consortium name="DOE Joint Genome Institute"/>
            <person name="Kuo A."/>
            <person name="Kohler A."/>
            <person name="Nagy L.G."/>
            <person name="Floudas D."/>
            <person name="Copeland A."/>
            <person name="Barry K.W."/>
            <person name="Cichocki N."/>
            <person name="Veneault-Fourrey C."/>
            <person name="LaButti K."/>
            <person name="Lindquist E.A."/>
            <person name="Lipzen A."/>
            <person name="Lundell T."/>
            <person name="Morin E."/>
            <person name="Murat C."/>
            <person name="Sun H."/>
            <person name="Tunlid A."/>
            <person name="Henrissat B."/>
            <person name="Grigoriev I.V."/>
            <person name="Hibbett D.S."/>
            <person name="Martin F."/>
            <person name="Nordberg H.P."/>
            <person name="Cantor M.N."/>
            <person name="Hua S.X."/>
        </authorList>
    </citation>
    <scope>NUCLEOTIDE SEQUENCE [LARGE SCALE GENOMIC DNA]</scope>
    <source>
        <strain evidence="13 14">LaAM-08-1</strain>
    </source>
</reference>
<dbReference type="Pfam" id="PF04408">
    <property type="entry name" value="WHD_HA2"/>
    <property type="match status" value="1"/>
</dbReference>
<evidence type="ECO:0000259" key="11">
    <source>
        <dbReference type="PROSITE" id="PS51192"/>
    </source>
</evidence>
<evidence type="ECO:0000256" key="4">
    <source>
        <dbReference type="ARBA" id="ARBA00022801"/>
    </source>
</evidence>
<dbReference type="AlphaFoldDB" id="A0A0C9WRD9"/>
<dbReference type="OrthoDB" id="10253254at2759"/>
<dbReference type="InterPro" id="IPR011545">
    <property type="entry name" value="DEAD/DEAH_box_helicase_dom"/>
</dbReference>
<dbReference type="SUPFAM" id="SSF52540">
    <property type="entry name" value="P-loop containing nucleoside triphosphate hydrolases"/>
    <property type="match status" value="1"/>
</dbReference>
<organism evidence="13 14">
    <name type="scientific">Laccaria amethystina LaAM-08-1</name>
    <dbReference type="NCBI Taxonomy" id="1095629"/>
    <lineage>
        <taxon>Eukaryota</taxon>
        <taxon>Fungi</taxon>
        <taxon>Dikarya</taxon>
        <taxon>Basidiomycota</taxon>
        <taxon>Agaricomycotina</taxon>
        <taxon>Agaricomycetes</taxon>
        <taxon>Agaricomycetidae</taxon>
        <taxon>Agaricales</taxon>
        <taxon>Agaricineae</taxon>
        <taxon>Hydnangiaceae</taxon>
        <taxon>Laccaria</taxon>
    </lineage>
</organism>
<evidence type="ECO:0000256" key="9">
    <source>
        <dbReference type="ARBA" id="ARBA00047984"/>
    </source>
</evidence>
<evidence type="ECO:0000256" key="10">
    <source>
        <dbReference type="SAM" id="MobiDB-lite"/>
    </source>
</evidence>
<dbReference type="PANTHER" id="PTHR18934">
    <property type="entry name" value="ATP-DEPENDENT RNA HELICASE"/>
    <property type="match status" value="1"/>
</dbReference>
<dbReference type="FunFam" id="3.40.50.300:FF:001148">
    <property type="entry name" value="Pre-mRNA-splicing factor ATP-dependent RNA helicase DHX15/PRP43"/>
    <property type="match status" value="1"/>
</dbReference>
<evidence type="ECO:0000256" key="3">
    <source>
        <dbReference type="ARBA" id="ARBA00022741"/>
    </source>
</evidence>
<dbReference type="Pfam" id="PF21010">
    <property type="entry name" value="HA2_C"/>
    <property type="match status" value="1"/>
</dbReference>
<evidence type="ECO:0000313" key="13">
    <source>
        <dbReference type="EMBL" id="KIK01110.1"/>
    </source>
</evidence>
<keyword evidence="4" id="KW-0378">Hydrolase</keyword>
<dbReference type="Pfam" id="PF07717">
    <property type="entry name" value="OB_NTP_bind"/>
    <property type="match status" value="1"/>
</dbReference>
<dbReference type="EMBL" id="KN838612">
    <property type="protein sequence ID" value="KIK01110.1"/>
    <property type="molecule type" value="Genomic_DNA"/>
</dbReference>
<dbReference type="Proteomes" id="UP000054477">
    <property type="component" value="Unassembled WGS sequence"/>
</dbReference>
<dbReference type="PROSITE" id="PS51192">
    <property type="entry name" value="HELICASE_ATP_BIND_1"/>
    <property type="match status" value="1"/>
</dbReference>
<dbReference type="Pfam" id="PF00270">
    <property type="entry name" value="DEAD"/>
    <property type="match status" value="1"/>
</dbReference>
<dbReference type="InterPro" id="IPR048333">
    <property type="entry name" value="HA2_WH"/>
</dbReference>
<keyword evidence="5" id="KW-0347">Helicase</keyword>
<evidence type="ECO:0000256" key="5">
    <source>
        <dbReference type="ARBA" id="ARBA00022806"/>
    </source>
</evidence>
<dbReference type="InterPro" id="IPR007502">
    <property type="entry name" value="Helicase-assoc_dom"/>
</dbReference>
<feature type="compositionally biased region" description="Basic residues" evidence="10">
    <location>
        <begin position="752"/>
        <end position="770"/>
    </location>
</feature>